<dbReference type="InterPro" id="IPR003439">
    <property type="entry name" value="ABC_transporter-like_ATP-bd"/>
</dbReference>
<dbReference type="GO" id="GO:0016887">
    <property type="term" value="F:ATP hydrolysis activity"/>
    <property type="evidence" value="ECO:0007669"/>
    <property type="project" value="InterPro"/>
</dbReference>
<dbReference type="InterPro" id="IPR017871">
    <property type="entry name" value="ABC_transporter-like_CS"/>
</dbReference>
<dbReference type="PROSITE" id="PS00211">
    <property type="entry name" value="ABC_TRANSPORTER_1"/>
    <property type="match status" value="1"/>
</dbReference>
<dbReference type="PANTHER" id="PTHR43038">
    <property type="entry name" value="ATP-BINDING CASSETTE, SUB-FAMILY H, MEMBER 1"/>
    <property type="match status" value="1"/>
</dbReference>
<protein>
    <submittedName>
        <fullName evidence="4">ABC transporter ATP-binding protein</fullName>
    </submittedName>
</protein>
<dbReference type="PANTHER" id="PTHR43038:SF3">
    <property type="entry name" value="ABC TRANSPORTER G FAMILY MEMBER 20 ISOFORM X1"/>
    <property type="match status" value="1"/>
</dbReference>
<feature type="domain" description="ABC transporter" evidence="3">
    <location>
        <begin position="5"/>
        <end position="232"/>
    </location>
</feature>
<organism evidence="4">
    <name type="scientific">Ignavibacterium album</name>
    <dbReference type="NCBI Taxonomy" id="591197"/>
    <lineage>
        <taxon>Bacteria</taxon>
        <taxon>Pseudomonadati</taxon>
        <taxon>Ignavibacteriota</taxon>
        <taxon>Ignavibacteria</taxon>
        <taxon>Ignavibacteriales</taxon>
        <taxon>Ignavibacteriaceae</taxon>
        <taxon>Ignavibacterium</taxon>
    </lineage>
</organism>
<dbReference type="InterPro" id="IPR027417">
    <property type="entry name" value="P-loop_NTPase"/>
</dbReference>
<dbReference type="Gene3D" id="3.40.50.300">
    <property type="entry name" value="P-loop containing nucleotide triphosphate hydrolases"/>
    <property type="match status" value="1"/>
</dbReference>
<dbReference type="EMBL" id="DSVI01000008">
    <property type="protein sequence ID" value="HGT47964.1"/>
    <property type="molecule type" value="Genomic_DNA"/>
</dbReference>
<keyword evidence="2 4" id="KW-0067">ATP-binding</keyword>
<proteinExistence type="predicted"/>
<evidence type="ECO:0000313" key="4">
    <source>
        <dbReference type="EMBL" id="HGT47964.1"/>
    </source>
</evidence>
<accession>A0A832G1D9</accession>
<reference evidence="4" key="1">
    <citation type="journal article" date="2020" name="mSystems">
        <title>Genome- and Community-Level Interaction Insights into Carbon Utilization and Element Cycling Functions of Hydrothermarchaeota in Hydrothermal Sediment.</title>
        <authorList>
            <person name="Zhou Z."/>
            <person name="Liu Y."/>
            <person name="Xu W."/>
            <person name="Pan J."/>
            <person name="Luo Z.H."/>
            <person name="Li M."/>
        </authorList>
    </citation>
    <scope>NUCLEOTIDE SEQUENCE [LARGE SCALE GENOMIC DNA]</scope>
    <source>
        <strain evidence="4">SpSt-500</strain>
    </source>
</reference>
<name>A0A832G1D9_9BACT</name>
<evidence type="ECO:0000256" key="2">
    <source>
        <dbReference type="ARBA" id="ARBA00022840"/>
    </source>
</evidence>
<dbReference type="GO" id="GO:0005524">
    <property type="term" value="F:ATP binding"/>
    <property type="evidence" value="ECO:0007669"/>
    <property type="project" value="UniProtKB-KW"/>
</dbReference>
<comment type="caution">
    <text evidence="4">The sequence shown here is derived from an EMBL/GenBank/DDBJ whole genome shotgun (WGS) entry which is preliminary data.</text>
</comment>
<dbReference type="PROSITE" id="PS50893">
    <property type="entry name" value="ABC_TRANSPORTER_2"/>
    <property type="match status" value="1"/>
</dbReference>
<gene>
    <name evidence="4" type="ORF">ENS56_08010</name>
</gene>
<dbReference type="AlphaFoldDB" id="A0A832G1D9"/>
<evidence type="ECO:0000259" key="3">
    <source>
        <dbReference type="PROSITE" id="PS50893"/>
    </source>
</evidence>
<keyword evidence="1" id="KW-0547">Nucleotide-binding</keyword>
<evidence type="ECO:0000256" key="1">
    <source>
        <dbReference type="ARBA" id="ARBA00022741"/>
    </source>
</evidence>
<dbReference type="SUPFAM" id="SSF52540">
    <property type="entry name" value="P-loop containing nucleoside triphosphate hydrolases"/>
    <property type="match status" value="1"/>
</dbReference>
<dbReference type="InterPro" id="IPR003593">
    <property type="entry name" value="AAA+_ATPase"/>
</dbReference>
<sequence length="302" mass="34561">MINIIEIENLKKSYNEIVAVNNISFAVNEGEMFGLVGPDGAGKTTTIRMLCGLLNADQGKIKIFNKDIFEERKHIQNNIGYLSQKFSLYGDLTVDENIEFFAEIHNVKNFYQRRDELLEFTRLTSFRNRLADQLSGGMKQKLALACSLIHKPKILFLDEPTTGVDPVSRRDFWKILAGLLKENITILMTTPYLDEAERCNRVALMHNGEIISLDTSEKVKNSIGKKSLEIITSDIKSSYRILKSFKEFEVQIFGDRLNIISDKPDQTIMRIKNFLNSNGIELISYRVTNLSLENVFIHLITK</sequence>
<dbReference type="Pfam" id="PF00005">
    <property type="entry name" value="ABC_tran"/>
    <property type="match status" value="1"/>
</dbReference>
<dbReference type="SMART" id="SM00382">
    <property type="entry name" value="AAA"/>
    <property type="match status" value="1"/>
</dbReference>